<feature type="domain" description="Amidohydrolase-related" evidence="2">
    <location>
        <begin position="9"/>
        <end position="295"/>
    </location>
</feature>
<keyword evidence="3" id="KW-0378">Hydrolase</keyword>
<dbReference type="RefSeq" id="WP_198498324.1">
    <property type="nucleotide sequence ID" value="NZ_CP065989.1"/>
</dbReference>
<dbReference type="InterPro" id="IPR006680">
    <property type="entry name" value="Amidohydro-rel"/>
</dbReference>
<comment type="similarity">
    <text evidence="1">Belongs to the metallo-dependent hydrolases superfamily.</text>
</comment>
<protein>
    <submittedName>
        <fullName evidence="3">Amidohydrolase family protein</fullName>
    </submittedName>
</protein>
<name>A0A7T3ZWS2_9MICO</name>
<evidence type="ECO:0000313" key="4">
    <source>
        <dbReference type="Proteomes" id="UP000595374"/>
    </source>
</evidence>
<dbReference type="InterPro" id="IPR052350">
    <property type="entry name" value="Metallo-dep_Lactonases"/>
</dbReference>
<dbReference type="EMBL" id="CP065989">
    <property type="protein sequence ID" value="QQB13097.1"/>
    <property type="molecule type" value="Genomic_DNA"/>
</dbReference>
<dbReference type="Pfam" id="PF04909">
    <property type="entry name" value="Amidohydro_2"/>
    <property type="match status" value="1"/>
</dbReference>
<accession>A0A7T3ZWS2</accession>
<dbReference type="PANTHER" id="PTHR43569:SF2">
    <property type="entry name" value="AMIDOHYDROLASE-RELATED DOMAIN-CONTAINING PROTEIN"/>
    <property type="match status" value="1"/>
</dbReference>
<dbReference type="Proteomes" id="UP000595374">
    <property type="component" value="Chromosome"/>
</dbReference>
<dbReference type="SUPFAM" id="SSF51556">
    <property type="entry name" value="Metallo-dependent hydrolases"/>
    <property type="match status" value="1"/>
</dbReference>
<dbReference type="Gene3D" id="3.20.20.140">
    <property type="entry name" value="Metal-dependent hydrolases"/>
    <property type="match status" value="1"/>
</dbReference>
<gene>
    <name evidence="3" type="ORF">I6H47_09490</name>
</gene>
<sequence>MTGAPPQVVDSHLHLWDRRRFSYPWMTELPALPETSLPIQRTASATAAIVVEAGISPDQRTAEVEWLTALAAEEPLIRGIVAAVDFTDPHLAEVVARLADTPLVVGVRDNFESRPAGDLDPRTSPTAGALLRGLDCARRVGLTVDLCVRAGQLAELDALLTSVVAVTGSADGLVLDHLGKPLPADPDFSFEEWAEAMSALAAHAGLHVKFSGLPGQMPGAVDPEAARELADRFIGEVLTAFGPERTMYGSDHPVSTTGHGLGDGEWEQAAAAALHHVVDDTDFAAVMGTTAADFYLTRRTQ</sequence>
<evidence type="ECO:0000259" key="2">
    <source>
        <dbReference type="Pfam" id="PF04909"/>
    </source>
</evidence>
<evidence type="ECO:0000256" key="1">
    <source>
        <dbReference type="ARBA" id="ARBA00038310"/>
    </source>
</evidence>
<proteinExistence type="inferred from homology"/>
<dbReference type="AlphaFoldDB" id="A0A7T3ZWS2"/>
<dbReference type="GO" id="GO:0016787">
    <property type="term" value="F:hydrolase activity"/>
    <property type="evidence" value="ECO:0007669"/>
    <property type="project" value="UniProtKB-KW"/>
</dbReference>
<dbReference type="InterPro" id="IPR032466">
    <property type="entry name" value="Metal_Hydrolase"/>
</dbReference>
<dbReference type="PANTHER" id="PTHR43569">
    <property type="entry name" value="AMIDOHYDROLASE"/>
    <property type="match status" value="1"/>
</dbReference>
<organism evidence="3 4">
    <name type="scientific">Brevibacterium casei</name>
    <dbReference type="NCBI Taxonomy" id="33889"/>
    <lineage>
        <taxon>Bacteria</taxon>
        <taxon>Bacillati</taxon>
        <taxon>Actinomycetota</taxon>
        <taxon>Actinomycetes</taxon>
        <taxon>Micrococcales</taxon>
        <taxon>Brevibacteriaceae</taxon>
        <taxon>Brevibacterium</taxon>
    </lineage>
</organism>
<reference evidence="3 4" key="1">
    <citation type="submission" date="2020-12" db="EMBL/GenBank/DDBJ databases">
        <title>FDA dAtabase for Regulatory Grade micrObial Sequences (FDA-ARGOS): Supporting development and validation of Infectious Disease Dx tests.</title>
        <authorList>
            <person name="Sproer C."/>
            <person name="Gronow S."/>
            <person name="Severitt S."/>
            <person name="Schroder I."/>
            <person name="Tallon L."/>
            <person name="Sadzewicz L."/>
            <person name="Zhao X."/>
            <person name="Boylan J."/>
            <person name="Ott S."/>
            <person name="Bowen H."/>
            <person name="Vavikolanu K."/>
            <person name="Mehta A."/>
            <person name="Aluvathingal J."/>
            <person name="Nadendla S."/>
            <person name="Lowell S."/>
            <person name="Myers T."/>
            <person name="Yan Y."/>
            <person name="Sichtig H."/>
        </authorList>
    </citation>
    <scope>NUCLEOTIDE SEQUENCE [LARGE SCALE GENOMIC DNA]</scope>
    <source>
        <strain evidence="3 4">FDAARGOS_990</strain>
    </source>
</reference>
<evidence type="ECO:0000313" key="3">
    <source>
        <dbReference type="EMBL" id="QQB13097.1"/>
    </source>
</evidence>